<dbReference type="Pfam" id="PF00829">
    <property type="entry name" value="Ribosomal_L21p"/>
    <property type="match status" value="1"/>
</dbReference>
<evidence type="ECO:0000256" key="1">
    <source>
        <dbReference type="ARBA" id="ARBA00008563"/>
    </source>
</evidence>
<proteinExistence type="inferred from homology"/>
<dbReference type="Pfam" id="PF14520">
    <property type="entry name" value="HHH_5"/>
    <property type="match status" value="1"/>
</dbReference>
<comment type="similarity">
    <text evidence="1 4 5">Belongs to the bacterial ribosomal protein bL21 family.</text>
</comment>
<dbReference type="NCBIfam" id="TIGR00061">
    <property type="entry name" value="L21"/>
    <property type="match status" value="1"/>
</dbReference>
<dbReference type="Proteomes" id="UP001559025">
    <property type="component" value="Unassembled WGS sequence"/>
</dbReference>
<comment type="subunit">
    <text evidence="4">Part of the 50S ribosomal subunit. Contacts protein L20.</text>
</comment>
<dbReference type="PANTHER" id="PTHR21349">
    <property type="entry name" value="50S RIBOSOMAL PROTEIN L21"/>
    <property type="match status" value="1"/>
</dbReference>
<feature type="compositionally biased region" description="Basic and acidic residues" evidence="6">
    <location>
        <begin position="114"/>
        <end position="135"/>
    </location>
</feature>
<protein>
    <recommendedName>
        <fullName evidence="4">Large ribosomal subunit protein bL21</fullName>
    </recommendedName>
</protein>
<dbReference type="GO" id="GO:0005840">
    <property type="term" value="C:ribosome"/>
    <property type="evidence" value="ECO:0007669"/>
    <property type="project" value="UniProtKB-KW"/>
</dbReference>
<dbReference type="SUPFAM" id="SSF141091">
    <property type="entry name" value="L21p-like"/>
    <property type="match status" value="1"/>
</dbReference>
<dbReference type="RefSeq" id="WP_368801177.1">
    <property type="nucleotide sequence ID" value="NZ_JAZHFV010000001.1"/>
</dbReference>
<evidence type="ECO:0000313" key="7">
    <source>
        <dbReference type="EMBL" id="MEX4005725.1"/>
    </source>
</evidence>
<organism evidence="7 8">
    <name type="scientific">Neoaquamicrobium sediminum</name>
    <dbReference type="NCBI Taxonomy" id="1849104"/>
    <lineage>
        <taxon>Bacteria</taxon>
        <taxon>Pseudomonadati</taxon>
        <taxon>Pseudomonadota</taxon>
        <taxon>Alphaproteobacteria</taxon>
        <taxon>Hyphomicrobiales</taxon>
        <taxon>Phyllobacteriaceae</taxon>
        <taxon>Neoaquamicrobium</taxon>
    </lineage>
</organism>
<feature type="region of interest" description="Disordered" evidence="6">
    <location>
        <begin position="107"/>
        <end position="139"/>
    </location>
</feature>
<evidence type="ECO:0000256" key="3">
    <source>
        <dbReference type="ARBA" id="ARBA00023274"/>
    </source>
</evidence>
<evidence type="ECO:0000256" key="2">
    <source>
        <dbReference type="ARBA" id="ARBA00022980"/>
    </source>
</evidence>
<keyword evidence="4 5" id="KW-0699">rRNA-binding</keyword>
<accession>A0ABV3WM45</accession>
<keyword evidence="4 5" id="KW-0694">RNA-binding</keyword>
<dbReference type="PANTHER" id="PTHR21349:SF0">
    <property type="entry name" value="LARGE RIBOSOMAL SUBUNIT PROTEIN BL21M"/>
    <property type="match status" value="1"/>
</dbReference>
<keyword evidence="2 4" id="KW-0689">Ribosomal protein</keyword>
<dbReference type="SUPFAM" id="SSF47794">
    <property type="entry name" value="Rad51 N-terminal domain-like"/>
    <property type="match status" value="1"/>
</dbReference>
<dbReference type="Gene3D" id="1.10.150.20">
    <property type="entry name" value="5' to 3' exonuclease, C-terminal subdomain"/>
    <property type="match status" value="1"/>
</dbReference>
<evidence type="ECO:0000256" key="4">
    <source>
        <dbReference type="HAMAP-Rule" id="MF_01363"/>
    </source>
</evidence>
<gene>
    <name evidence="4" type="primary">rplU</name>
    <name evidence="7" type="ORF">V1479_00330</name>
</gene>
<reference evidence="7 8" key="1">
    <citation type="submission" date="2024-01" db="EMBL/GenBank/DDBJ databases">
        <title>New evidence supports the origin of RcGTA from prophage.</title>
        <authorList>
            <person name="Xu Y."/>
            <person name="Liu B."/>
            <person name="Chen F."/>
        </authorList>
    </citation>
    <scope>NUCLEOTIDE SEQUENCE [LARGE SCALE GENOMIC DNA]</scope>
    <source>
        <strain evidence="7 8">CBW1107-2</strain>
    </source>
</reference>
<keyword evidence="3 4" id="KW-0687">Ribonucleoprotein</keyword>
<evidence type="ECO:0000256" key="5">
    <source>
        <dbReference type="RuleBase" id="RU000562"/>
    </source>
</evidence>
<comment type="caution">
    <text evidence="7">The sequence shown here is derived from an EMBL/GenBank/DDBJ whole genome shotgun (WGS) entry which is preliminary data.</text>
</comment>
<dbReference type="HAMAP" id="MF_01363">
    <property type="entry name" value="Ribosomal_bL21"/>
    <property type="match status" value="1"/>
</dbReference>
<dbReference type="InterPro" id="IPR010995">
    <property type="entry name" value="DNA_repair_Rad51/TF_NusA_a-hlx"/>
</dbReference>
<dbReference type="EMBL" id="JAZHFV010000001">
    <property type="protein sequence ID" value="MEX4005725.1"/>
    <property type="molecule type" value="Genomic_DNA"/>
</dbReference>
<comment type="function">
    <text evidence="4 5">This protein binds to 23S rRNA in the presence of protein L20.</text>
</comment>
<dbReference type="InterPro" id="IPR036164">
    <property type="entry name" value="bL21-like_sf"/>
</dbReference>
<sequence>MFAVIKTGGKQYRVAADDVLKIEKVVGEVGDIVTIGSVLAFGEGENVTIGAPFVDGASVAAEVVAQGKAPTVIAFKKRRRQNSRRTRGHRQLLTTVRISEILTDGAKPSKKAAAKKEAPKADAKKDEAPKAEAAKAETAAAAPLFKAPKGKGDDLTEIKGIGPVAAGQLNEQGITTFKQVAGLSDEDIVRIDEAMPFSADQIKDWREQAKELAK</sequence>
<dbReference type="NCBIfam" id="NF008916">
    <property type="entry name" value="PRK12278.1-4"/>
    <property type="match status" value="1"/>
</dbReference>
<name>A0ABV3WM45_9HYPH</name>
<dbReference type="InterPro" id="IPR028909">
    <property type="entry name" value="bL21-like"/>
</dbReference>
<evidence type="ECO:0000256" key="6">
    <source>
        <dbReference type="SAM" id="MobiDB-lite"/>
    </source>
</evidence>
<keyword evidence="8" id="KW-1185">Reference proteome</keyword>
<dbReference type="InterPro" id="IPR001787">
    <property type="entry name" value="Ribosomal_bL21"/>
</dbReference>
<evidence type="ECO:0000313" key="8">
    <source>
        <dbReference type="Proteomes" id="UP001559025"/>
    </source>
</evidence>